<evidence type="ECO:0000313" key="1">
    <source>
        <dbReference type="EMBL" id="QNO43541.1"/>
    </source>
</evidence>
<protein>
    <submittedName>
        <fullName evidence="1">Uncharacterized protein</fullName>
    </submittedName>
</protein>
<proteinExistence type="predicted"/>
<accession>A0A7G9Y6A7</accession>
<organism evidence="1">
    <name type="scientific">Candidatus Methanogaster sp. ANME-2c ERB4</name>
    <dbReference type="NCBI Taxonomy" id="2759911"/>
    <lineage>
        <taxon>Archaea</taxon>
        <taxon>Methanobacteriati</taxon>
        <taxon>Methanobacteriota</taxon>
        <taxon>Stenosarchaea group</taxon>
        <taxon>Methanomicrobia</taxon>
        <taxon>Methanosarcinales</taxon>
        <taxon>ANME-2 cluster</taxon>
        <taxon>Candidatus Methanogasteraceae</taxon>
        <taxon>Candidatus Methanogaster</taxon>
    </lineage>
</organism>
<dbReference type="EMBL" id="MT630845">
    <property type="protein sequence ID" value="QNO43541.1"/>
    <property type="molecule type" value="Genomic_DNA"/>
</dbReference>
<gene>
    <name evidence="1" type="ORF">HMEJMANM_00010</name>
</gene>
<name>A0A7G9Y6A7_9EURY</name>
<reference evidence="1" key="1">
    <citation type="submission" date="2020-06" db="EMBL/GenBank/DDBJ databases">
        <title>Unique genomic features of the anaerobic methanotrophic archaea.</title>
        <authorList>
            <person name="Chadwick G.L."/>
            <person name="Skennerton C.T."/>
            <person name="Laso-Perez R."/>
            <person name="Leu A.O."/>
            <person name="Speth D.R."/>
            <person name="Yu H."/>
            <person name="Morgan-Lang C."/>
            <person name="Hatzenpichler R."/>
            <person name="Goudeau D."/>
            <person name="Malmstrom R."/>
            <person name="Brazelton W.J."/>
            <person name="Woyke T."/>
            <person name="Hallam S.J."/>
            <person name="Tyson G.W."/>
            <person name="Wegener G."/>
            <person name="Boetius A."/>
            <person name="Orphan V."/>
        </authorList>
    </citation>
    <scope>NUCLEOTIDE SEQUENCE</scope>
</reference>
<dbReference type="AlphaFoldDB" id="A0A7G9Y6A7"/>
<sequence length="52" mass="5710">MIIGMGLSERMMGGCARGADIGCIVGELVPTPRVFQIFNPKAQTWDSNQQQR</sequence>